<name>A0A2G3ED96_9FIRM</name>
<accession>A0A2G3ED96</accession>
<dbReference type="RefSeq" id="WP_099412834.1">
    <property type="nucleotide sequence ID" value="NZ_PDYH01000010.1"/>
</dbReference>
<feature type="transmembrane region" description="Helical" evidence="1">
    <location>
        <begin position="12"/>
        <end position="33"/>
    </location>
</feature>
<gene>
    <name evidence="2" type="ORF">CSX00_03545</name>
</gene>
<keyword evidence="1" id="KW-0472">Membrane</keyword>
<feature type="transmembrane region" description="Helical" evidence="1">
    <location>
        <begin position="137"/>
        <end position="165"/>
    </location>
</feature>
<feature type="transmembrane region" description="Helical" evidence="1">
    <location>
        <begin position="172"/>
        <end position="194"/>
    </location>
</feature>
<organism evidence="2 3">
    <name type="scientific">Pseudobutyrivibrio ruminis</name>
    <dbReference type="NCBI Taxonomy" id="46206"/>
    <lineage>
        <taxon>Bacteria</taxon>
        <taxon>Bacillati</taxon>
        <taxon>Bacillota</taxon>
        <taxon>Clostridia</taxon>
        <taxon>Lachnospirales</taxon>
        <taxon>Lachnospiraceae</taxon>
        <taxon>Pseudobutyrivibrio</taxon>
    </lineage>
</organism>
<evidence type="ECO:0000313" key="2">
    <source>
        <dbReference type="EMBL" id="PHU41031.1"/>
    </source>
</evidence>
<keyword evidence="1" id="KW-0812">Transmembrane</keyword>
<dbReference type="Proteomes" id="UP000224317">
    <property type="component" value="Unassembled WGS sequence"/>
</dbReference>
<feature type="transmembrane region" description="Helical" evidence="1">
    <location>
        <begin position="95"/>
        <end position="117"/>
    </location>
</feature>
<dbReference type="Pfam" id="PF12730">
    <property type="entry name" value="ABC2_membrane_4"/>
    <property type="match status" value="1"/>
</dbReference>
<feature type="transmembrane region" description="Helical" evidence="1">
    <location>
        <begin position="221"/>
        <end position="243"/>
    </location>
</feature>
<reference evidence="2" key="1">
    <citation type="submission" date="2017-10" db="EMBL/GenBank/DDBJ databases">
        <title>Resolving the taxonomy of Roseburia spp., Eubacterium rectale and Agathobacter spp. through phylogenomic analysis.</title>
        <authorList>
            <person name="Sheridan P.O."/>
            <person name="Walker A.W."/>
            <person name="Duncan S.H."/>
            <person name="Scott K.P."/>
            <person name="Toole P.W.O."/>
            <person name="Luis P."/>
            <person name="Flint H.J."/>
        </authorList>
    </citation>
    <scope>NUCLEOTIDE SEQUENCE [LARGE SCALE GENOMIC DNA]</scope>
    <source>
        <strain evidence="2">JK10</strain>
    </source>
</reference>
<keyword evidence="1" id="KW-1133">Transmembrane helix</keyword>
<keyword evidence="3" id="KW-1185">Reference proteome</keyword>
<dbReference type="EMBL" id="PDYH01000010">
    <property type="protein sequence ID" value="PHU41031.1"/>
    <property type="molecule type" value="Genomic_DNA"/>
</dbReference>
<evidence type="ECO:0000256" key="1">
    <source>
        <dbReference type="SAM" id="Phobius"/>
    </source>
</evidence>
<evidence type="ECO:0000313" key="3">
    <source>
        <dbReference type="Proteomes" id="UP000224317"/>
    </source>
</evidence>
<protein>
    <submittedName>
        <fullName evidence="2">ABC transporter permease</fullName>
    </submittedName>
</protein>
<comment type="caution">
    <text evidence="2">The sequence shown here is derived from an EMBL/GenBank/DDBJ whole genome shotgun (WGS) entry which is preliminary data.</text>
</comment>
<sequence length="249" mass="27714">MLAIEFKKIKRSWIVPLIFIAPILVVASGISNLSQYFTPEYTSAWPAMFIQSALAYAYYLLPLSMIVVCVLISARETQNNGILKMLALPVDRAKLSLAKFAVVMTFLFLEILVFFVVFLVAGKVAISSHNITEDIPILYLVTCCVKLFLTMIPAVALMWAITVVFEKPIVSVGLNIFLVLPGILVANTGAWILYPYCYSGYFISCSLRDFTTETDSTRFQLIPFLPCAVALFALALAISVYRFGKKEMA</sequence>
<feature type="transmembrane region" description="Helical" evidence="1">
    <location>
        <begin position="53"/>
        <end position="74"/>
    </location>
</feature>
<dbReference type="CDD" id="cd21809">
    <property type="entry name" value="ABC-2_lan_permease-like"/>
    <property type="match status" value="1"/>
</dbReference>
<dbReference type="AlphaFoldDB" id="A0A2G3ED96"/>
<proteinExistence type="predicted"/>